<name>A0A484G6B3_COLOR</name>
<evidence type="ECO:0000313" key="4">
    <source>
        <dbReference type="Proteomes" id="UP000014480"/>
    </source>
</evidence>
<dbReference type="Proteomes" id="UP000014480">
    <property type="component" value="Unassembled WGS sequence"/>
</dbReference>
<dbReference type="InterPro" id="IPR029063">
    <property type="entry name" value="SAM-dependent_MTases_sf"/>
</dbReference>
<organism evidence="3 4">
    <name type="scientific">Colletotrichum orbiculare (strain 104-T / ATCC 96160 / CBS 514.97 / LARS 414 / MAFF 240422)</name>
    <name type="common">Cucumber anthracnose fungus</name>
    <name type="synonym">Colletotrichum lagenarium</name>
    <dbReference type="NCBI Taxonomy" id="1213857"/>
    <lineage>
        <taxon>Eukaryota</taxon>
        <taxon>Fungi</taxon>
        <taxon>Dikarya</taxon>
        <taxon>Ascomycota</taxon>
        <taxon>Pezizomycotina</taxon>
        <taxon>Sordariomycetes</taxon>
        <taxon>Hypocreomycetidae</taxon>
        <taxon>Glomerellales</taxon>
        <taxon>Glomerellaceae</taxon>
        <taxon>Colletotrichum</taxon>
        <taxon>Colletotrichum orbiculare species complex</taxon>
    </lineage>
</organism>
<dbReference type="PANTHER" id="PTHR43591">
    <property type="entry name" value="METHYLTRANSFERASE"/>
    <property type="match status" value="1"/>
</dbReference>
<evidence type="ECO:0000313" key="3">
    <source>
        <dbReference type="EMBL" id="TDZ25708.1"/>
    </source>
</evidence>
<sequence length="439" mass="48669">MTEIGELIIANADSSPDADLHTGKHTKGYRLNSLRPAEKRDNYMSGSESSGKAVTGSSMKTGHAPTPLYSNYEMVESTTAQPGSPAPNAPTSPVASASNGSFPPAAGSGTQNTESIQAEDERPPGTSLIDDEQLSCYTASLASSAIDYPTEYGRRYHAFRAGSYVLPNDEHEMDRLDYTHAVTARVIGNRLYLAPLDKNKVTSILDIGTGTGIWAMEMGDIFPNAEVIGNDLSAIQPQWVPPNVKFEIDDVESAWVNDKKYDYIFCRFMAACIADWPKLVRNIYDHLNPGGYAEFQDASIEYYSDDGTLTDEHSFRKWNKTLVDALKSIGRDPSPGPKLEGWVRDTGFQDVTHSKFKIPLAPWPKNKFYKDIGAMNLRQFLDGLEGFTMRVFCGVLGHTEVEAQVWLASVRKELKTLHSFHSQFDFHVVYGRKPEEISE</sequence>
<dbReference type="Pfam" id="PF13489">
    <property type="entry name" value="Methyltransf_23"/>
    <property type="match status" value="1"/>
</dbReference>
<reference evidence="4" key="1">
    <citation type="journal article" date="2013" name="New Phytol.">
        <title>Comparative genomic and transcriptomic analyses reveal the hemibiotrophic stage shift of Colletotrichum fungi.</title>
        <authorList>
            <person name="Gan P."/>
            <person name="Ikeda K."/>
            <person name="Irieda H."/>
            <person name="Narusaka M."/>
            <person name="O'Connell R.J."/>
            <person name="Narusaka Y."/>
            <person name="Takano Y."/>
            <person name="Kubo Y."/>
            <person name="Shirasu K."/>
        </authorList>
    </citation>
    <scope>NUCLEOTIDE SEQUENCE [LARGE SCALE GENOMIC DNA]</scope>
    <source>
        <strain evidence="4">104-T / ATCC 96160 / CBS 514.97 / LARS 414 / MAFF 240422</strain>
    </source>
</reference>
<dbReference type="AlphaFoldDB" id="A0A484G6B3"/>
<dbReference type="EMBL" id="AMCV02000001">
    <property type="protein sequence ID" value="TDZ25708.1"/>
    <property type="molecule type" value="Genomic_DNA"/>
</dbReference>
<proteinExistence type="inferred from homology"/>
<gene>
    <name evidence="3" type="ORF">Cob_v001322</name>
</gene>
<dbReference type="GO" id="GO:0008168">
    <property type="term" value="F:methyltransferase activity"/>
    <property type="evidence" value="ECO:0007669"/>
    <property type="project" value="TreeGrafter"/>
</dbReference>
<dbReference type="Gene3D" id="3.40.50.150">
    <property type="entry name" value="Vaccinia Virus protein VP39"/>
    <property type="match status" value="1"/>
</dbReference>
<evidence type="ECO:0000256" key="2">
    <source>
        <dbReference type="SAM" id="MobiDB-lite"/>
    </source>
</evidence>
<reference evidence="4" key="2">
    <citation type="journal article" date="2019" name="Mol. Plant Microbe Interact.">
        <title>Genome sequence resources for four phytopathogenic fungi from the Colletotrichum orbiculare species complex.</title>
        <authorList>
            <person name="Gan P."/>
            <person name="Tsushima A."/>
            <person name="Narusaka M."/>
            <person name="Narusaka Y."/>
            <person name="Takano Y."/>
            <person name="Kubo Y."/>
            <person name="Shirasu K."/>
        </authorList>
    </citation>
    <scope>GENOME REANNOTATION</scope>
    <source>
        <strain evidence="4">104-T / ATCC 96160 / CBS 514.97 / LARS 414 / MAFF 240422</strain>
    </source>
</reference>
<feature type="compositionally biased region" description="Polar residues" evidence="2">
    <location>
        <begin position="91"/>
        <end position="101"/>
    </location>
</feature>
<accession>A0A484G6B3</accession>
<keyword evidence="4" id="KW-1185">Reference proteome</keyword>
<comment type="similarity">
    <text evidence="1">Belongs to the methyltransferase superfamily. LaeA methyltransferase family.</text>
</comment>
<dbReference type="SUPFAM" id="SSF53335">
    <property type="entry name" value="S-adenosyl-L-methionine-dependent methyltransferases"/>
    <property type="match status" value="1"/>
</dbReference>
<feature type="compositionally biased region" description="Polar residues" evidence="2">
    <location>
        <begin position="44"/>
        <end position="60"/>
    </location>
</feature>
<feature type="region of interest" description="Disordered" evidence="2">
    <location>
        <begin position="9"/>
        <end position="130"/>
    </location>
</feature>
<dbReference type="STRING" id="1213857.A0A484G6B3"/>
<dbReference type="OrthoDB" id="2013972at2759"/>
<comment type="caution">
    <text evidence="3">The sequence shown here is derived from an EMBL/GenBank/DDBJ whole genome shotgun (WGS) entry which is preliminary data.</text>
</comment>
<protein>
    <submittedName>
        <fullName evidence="3">Secondary metabolism regulator LAE1</fullName>
    </submittedName>
</protein>
<dbReference type="CDD" id="cd02440">
    <property type="entry name" value="AdoMet_MTases"/>
    <property type="match status" value="1"/>
</dbReference>
<dbReference type="PANTHER" id="PTHR43591:SF24">
    <property type="entry name" value="2-METHOXY-6-POLYPRENYL-1,4-BENZOQUINOL METHYLASE, MITOCHONDRIAL"/>
    <property type="match status" value="1"/>
</dbReference>
<evidence type="ECO:0000256" key="1">
    <source>
        <dbReference type="ARBA" id="ARBA00038158"/>
    </source>
</evidence>